<keyword evidence="1" id="KW-0678">Repressor</keyword>
<dbReference type="GO" id="GO:0003700">
    <property type="term" value="F:DNA-binding transcription factor activity"/>
    <property type="evidence" value="ECO:0007669"/>
    <property type="project" value="InterPro"/>
</dbReference>
<dbReference type="PANTHER" id="PTHR30204">
    <property type="entry name" value="REDOX-CYCLING DRUG-SENSING TRANSCRIPTIONAL ACTIVATOR SOXR"/>
    <property type="match status" value="1"/>
</dbReference>
<name>A0A1R1EPH5_9BACL</name>
<sequence>MRYYKPIEIARELYISTSALRHYESWGVVPEPERSDNGYRLYTQLHLAYFRCLRAMFSGFGVGITSEVLRLIQQRDMDGAFWLVNQEQARLQHEKTVAEQTLALLQNPELPLVSGKRLKGRMTIGEAAELTDVQPSAIRHWEKEGLIQPERDPENGYRLFTPTHVRQILLIRTLRKTVYVLENMKEIVHGVEQHSVEKAKKVTLEALSSIHDRNRRQFFGVHLLVELCIEEGLIDPVEYIKGLWFDYFQKAKAEKAPGEAP</sequence>
<dbReference type="Pfam" id="PF00376">
    <property type="entry name" value="MerR"/>
    <property type="match status" value="1"/>
</dbReference>
<dbReference type="InterPro" id="IPR009061">
    <property type="entry name" value="DNA-bd_dom_put_sf"/>
</dbReference>
<feature type="domain" description="HTH merR-type" evidence="5">
    <location>
        <begin position="3"/>
        <end position="71"/>
    </location>
</feature>
<keyword evidence="4" id="KW-0804">Transcription</keyword>
<dbReference type="Pfam" id="PF13411">
    <property type="entry name" value="MerR_1"/>
    <property type="match status" value="1"/>
</dbReference>
<dbReference type="PANTHER" id="PTHR30204:SF69">
    <property type="entry name" value="MERR-FAMILY TRANSCRIPTIONAL REGULATOR"/>
    <property type="match status" value="1"/>
</dbReference>
<dbReference type="STRING" id="297318.BK138_17890"/>
<dbReference type="CDD" id="cd04773">
    <property type="entry name" value="HTH_TioE_rpt2"/>
    <property type="match status" value="1"/>
</dbReference>
<gene>
    <name evidence="6" type="ORF">BK138_17890</name>
</gene>
<dbReference type="SMART" id="SM00422">
    <property type="entry name" value="HTH_MERR"/>
    <property type="match status" value="2"/>
</dbReference>
<keyword evidence="3" id="KW-0238">DNA-binding</keyword>
<dbReference type="Gene3D" id="1.10.1660.10">
    <property type="match status" value="2"/>
</dbReference>
<evidence type="ECO:0000256" key="3">
    <source>
        <dbReference type="ARBA" id="ARBA00023125"/>
    </source>
</evidence>
<dbReference type="AlphaFoldDB" id="A0A1R1EPH5"/>
<dbReference type="InterPro" id="IPR000551">
    <property type="entry name" value="MerR-type_HTH_dom"/>
</dbReference>
<evidence type="ECO:0000313" key="6">
    <source>
        <dbReference type="EMBL" id="OMF53698.1"/>
    </source>
</evidence>
<reference evidence="6 7" key="1">
    <citation type="submission" date="2016-11" db="EMBL/GenBank/DDBJ databases">
        <title>Paenibacillus species isolates.</title>
        <authorList>
            <person name="Beno S.M."/>
        </authorList>
    </citation>
    <scope>NUCLEOTIDE SEQUENCE [LARGE SCALE GENOMIC DNA]</scope>
    <source>
        <strain evidence="6 7">FSL R5-0378</strain>
    </source>
</reference>
<keyword evidence="7" id="KW-1185">Reference proteome</keyword>
<dbReference type="InterPro" id="IPR047057">
    <property type="entry name" value="MerR_fam"/>
</dbReference>
<protein>
    <submittedName>
        <fullName evidence="6">Transcriptional regulator</fullName>
    </submittedName>
</protein>
<evidence type="ECO:0000313" key="7">
    <source>
        <dbReference type="Proteomes" id="UP000187172"/>
    </source>
</evidence>
<feature type="domain" description="HTH merR-type" evidence="5">
    <location>
        <begin position="121"/>
        <end position="190"/>
    </location>
</feature>
<comment type="caution">
    <text evidence="6">The sequence shown here is derived from an EMBL/GenBank/DDBJ whole genome shotgun (WGS) entry which is preliminary data.</text>
</comment>
<keyword evidence="2" id="KW-0805">Transcription regulation</keyword>
<accession>A0A1R1EPH5</accession>
<dbReference type="GO" id="GO:0003677">
    <property type="term" value="F:DNA binding"/>
    <property type="evidence" value="ECO:0007669"/>
    <property type="project" value="UniProtKB-KW"/>
</dbReference>
<evidence type="ECO:0000259" key="5">
    <source>
        <dbReference type="PROSITE" id="PS50937"/>
    </source>
</evidence>
<evidence type="ECO:0000256" key="2">
    <source>
        <dbReference type="ARBA" id="ARBA00023015"/>
    </source>
</evidence>
<evidence type="ECO:0000256" key="1">
    <source>
        <dbReference type="ARBA" id="ARBA00022491"/>
    </source>
</evidence>
<dbReference type="Proteomes" id="UP000187172">
    <property type="component" value="Unassembled WGS sequence"/>
</dbReference>
<dbReference type="PROSITE" id="PS50937">
    <property type="entry name" value="HTH_MERR_2"/>
    <property type="match status" value="2"/>
</dbReference>
<proteinExistence type="predicted"/>
<evidence type="ECO:0000256" key="4">
    <source>
        <dbReference type="ARBA" id="ARBA00023163"/>
    </source>
</evidence>
<dbReference type="EMBL" id="MRTP01000004">
    <property type="protein sequence ID" value="OMF53698.1"/>
    <property type="molecule type" value="Genomic_DNA"/>
</dbReference>
<dbReference type="SUPFAM" id="SSF46955">
    <property type="entry name" value="Putative DNA-binding domain"/>
    <property type="match status" value="2"/>
</dbReference>
<dbReference type="RefSeq" id="WP_076171356.1">
    <property type="nucleotide sequence ID" value="NZ_MRTP01000004.1"/>
</dbReference>
<organism evidence="6 7">
    <name type="scientific">Paenibacillus rhizosphaerae</name>
    <dbReference type="NCBI Taxonomy" id="297318"/>
    <lineage>
        <taxon>Bacteria</taxon>
        <taxon>Bacillati</taxon>
        <taxon>Bacillota</taxon>
        <taxon>Bacilli</taxon>
        <taxon>Bacillales</taxon>
        <taxon>Paenibacillaceae</taxon>
        <taxon>Paenibacillus</taxon>
    </lineage>
</organism>